<protein>
    <recommendedName>
        <fullName evidence="4">Ankyrin repeat domain-containing protein 54</fullName>
    </recommendedName>
</protein>
<dbReference type="HOGENOM" id="CLU_023481_0_0_1"/>
<dbReference type="PANTHER" id="PTHR24197:SF44">
    <property type="entry name" value="ANKYRIN REPEAT DOMAIN-CONTAINING PROTEIN 54"/>
    <property type="match status" value="1"/>
</dbReference>
<proteinExistence type="predicted"/>
<dbReference type="Pfam" id="PF00023">
    <property type="entry name" value="Ank"/>
    <property type="match status" value="1"/>
</dbReference>
<dbReference type="PROSITE" id="PS50297">
    <property type="entry name" value="ANK_REP_REGION"/>
    <property type="match status" value="2"/>
</dbReference>
<evidence type="ECO:0000256" key="5">
    <source>
        <dbReference type="PROSITE-ProRule" id="PRU00023"/>
    </source>
</evidence>
<feature type="repeat" description="ANK" evidence="5">
    <location>
        <begin position="102"/>
        <end position="123"/>
    </location>
</feature>
<evidence type="ECO:0000256" key="1">
    <source>
        <dbReference type="ARBA" id="ARBA00022737"/>
    </source>
</evidence>
<dbReference type="InterPro" id="IPR002110">
    <property type="entry name" value="Ankyrin_rpt"/>
</dbReference>
<dbReference type="PhylomeDB" id="E9H4S2"/>
<dbReference type="STRING" id="6669.E9H4S2"/>
<dbReference type="SUPFAM" id="SSF48403">
    <property type="entry name" value="Ankyrin repeat"/>
    <property type="match status" value="1"/>
</dbReference>
<evidence type="ECO:0000313" key="7">
    <source>
        <dbReference type="EMBL" id="EFX73307.1"/>
    </source>
</evidence>
<evidence type="ECO:0000313" key="8">
    <source>
        <dbReference type="Proteomes" id="UP000000305"/>
    </source>
</evidence>
<evidence type="ECO:0000256" key="2">
    <source>
        <dbReference type="ARBA" id="ARBA00023043"/>
    </source>
</evidence>
<dbReference type="OrthoDB" id="6370255at2759"/>
<evidence type="ECO:0000256" key="6">
    <source>
        <dbReference type="SAM" id="MobiDB-lite"/>
    </source>
</evidence>
<dbReference type="EMBL" id="GL732592">
    <property type="protein sequence ID" value="EFX73307.1"/>
    <property type="molecule type" value="Genomic_DNA"/>
</dbReference>
<dbReference type="PROSITE" id="PS50088">
    <property type="entry name" value="ANK_REPEAT"/>
    <property type="match status" value="2"/>
</dbReference>
<sequence>MESHANVERVRRKIWRRFWSGDWTASGRMSTNWRRVSRSVPNNYSPPSLYPHPPTDPQLITYADCEAFFELVTSGFREDLIETLNTHGPAVTTELSKSYNEHGQTPLQVAIQQGNLDMVKFLVGKLDVPIGQIGRLILNGVEYLDVPALYVAIVCGELDIAAYLLSIEVRADQQTTKMIDSIVSSPNGRQEKINILELMGAINLYFYETHPAPRNGLLYWRAATHLRHSTVDGEPDIPKTILPSDVYGVAFGLTSEFTTLQQLEQLSRLELFIQAVLVSQRVLDMVHPGPHIFNLAFLSHWASICSFRHGQSGRAIHILMFVLQQSQALQHWKGFKTSRIINWALDIMETSIINLQERPGQEEFPFASFMAMFNFASQYMSYLQENRRLRKINRSTLLGLASVIVIMIFSATELMPQLTAEDRQQFQTSLSLFIAKDHRWGKTNQNLLHTVCHLKGIDHMFAEIHDLLDSDSDSGSESDVTDDDMGSSNRVLDETSDMDYSEFDSSSDTGNDLPDINMDSVDDDLIDSPAAGGSQVDCDISTLEDAGASVCSDDSDVSGCPSCGYNGVMSPDESDDENFELIRDYRDVNDDDPSEDLTLSVTRLILRLGADPNAADSQGATPLHLLAMNRGNLAQSRLLLEYGAHIDQTDGSRSTPLMLFQEWHSQITRQGNPDLNLQSVISCALPLPLRCLASQVLRKSGVPFDEEKVPPVLQSFIQRH</sequence>
<feature type="region of interest" description="Disordered" evidence="6">
    <location>
        <begin position="472"/>
        <end position="533"/>
    </location>
</feature>
<dbReference type="Proteomes" id="UP000000305">
    <property type="component" value="Unassembled WGS sequence"/>
</dbReference>
<dbReference type="InterPro" id="IPR036770">
    <property type="entry name" value="Ankyrin_rpt-contain_sf"/>
</dbReference>
<feature type="repeat" description="ANK" evidence="5">
    <location>
        <begin position="618"/>
        <end position="651"/>
    </location>
</feature>
<comment type="function">
    <text evidence="3">Plays an important role in regulating intracellular signaling events associated with erythroid terminal differentiation.</text>
</comment>
<evidence type="ECO:0000256" key="3">
    <source>
        <dbReference type="ARBA" id="ARBA00037385"/>
    </source>
</evidence>
<organism evidence="7 8">
    <name type="scientific">Daphnia pulex</name>
    <name type="common">Water flea</name>
    <dbReference type="NCBI Taxonomy" id="6669"/>
    <lineage>
        <taxon>Eukaryota</taxon>
        <taxon>Metazoa</taxon>
        <taxon>Ecdysozoa</taxon>
        <taxon>Arthropoda</taxon>
        <taxon>Crustacea</taxon>
        <taxon>Branchiopoda</taxon>
        <taxon>Diplostraca</taxon>
        <taxon>Cladocera</taxon>
        <taxon>Anomopoda</taxon>
        <taxon>Daphniidae</taxon>
        <taxon>Daphnia</taxon>
    </lineage>
</organism>
<dbReference type="InParanoid" id="E9H4S2"/>
<keyword evidence="1" id="KW-0677">Repeat</keyword>
<name>E9H4S2_DAPPU</name>
<dbReference type="PANTHER" id="PTHR24197">
    <property type="entry name" value="ANKYRIN REPEAT DOMAIN-CONTAINING PROTEIN 61"/>
    <property type="match status" value="1"/>
</dbReference>
<dbReference type="SMART" id="SM00248">
    <property type="entry name" value="ANK"/>
    <property type="match status" value="3"/>
</dbReference>
<dbReference type="Pfam" id="PF12796">
    <property type="entry name" value="Ank_2"/>
    <property type="match status" value="1"/>
</dbReference>
<reference evidence="7 8" key="1">
    <citation type="journal article" date="2011" name="Science">
        <title>The ecoresponsive genome of Daphnia pulex.</title>
        <authorList>
            <person name="Colbourne J.K."/>
            <person name="Pfrender M.E."/>
            <person name="Gilbert D."/>
            <person name="Thomas W.K."/>
            <person name="Tucker A."/>
            <person name="Oakley T.H."/>
            <person name="Tokishita S."/>
            <person name="Aerts A."/>
            <person name="Arnold G.J."/>
            <person name="Basu M.K."/>
            <person name="Bauer D.J."/>
            <person name="Caceres C.E."/>
            <person name="Carmel L."/>
            <person name="Casola C."/>
            <person name="Choi J.H."/>
            <person name="Detter J.C."/>
            <person name="Dong Q."/>
            <person name="Dusheyko S."/>
            <person name="Eads B.D."/>
            <person name="Frohlich T."/>
            <person name="Geiler-Samerotte K.A."/>
            <person name="Gerlach D."/>
            <person name="Hatcher P."/>
            <person name="Jogdeo S."/>
            <person name="Krijgsveld J."/>
            <person name="Kriventseva E.V."/>
            <person name="Kultz D."/>
            <person name="Laforsch C."/>
            <person name="Lindquist E."/>
            <person name="Lopez J."/>
            <person name="Manak J.R."/>
            <person name="Muller J."/>
            <person name="Pangilinan J."/>
            <person name="Patwardhan R.P."/>
            <person name="Pitluck S."/>
            <person name="Pritham E.J."/>
            <person name="Rechtsteiner A."/>
            <person name="Rho M."/>
            <person name="Rogozin I.B."/>
            <person name="Sakarya O."/>
            <person name="Salamov A."/>
            <person name="Schaack S."/>
            <person name="Shapiro H."/>
            <person name="Shiga Y."/>
            <person name="Skalitzky C."/>
            <person name="Smith Z."/>
            <person name="Souvorov A."/>
            <person name="Sung W."/>
            <person name="Tang Z."/>
            <person name="Tsuchiya D."/>
            <person name="Tu H."/>
            <person name="Vos H."/>
            <person name="Wang M."/>
            <person name="Wolf Y.I."/>
            <person name="Yamagata H."/>
            <person name="Yamada T."/>
            <person name="Ye Y."/>
            <person name="Shaw J.R."/>
            <person name="Andrews J."/>
            <person name="Crease T.J."/>
            <person name="Tang H."/>
            <person name="Lucas S.M."/>
            <person name="Robertson H.M."/>
            <person name="Bork P."/>
            <person name="Koonin E.V."/>
            <person name="Zdobnov E.M."/>
            <person name="Grigoriev I.V."/>
            <person name="Lynch M."/>
            <person name="Boore J.L."/>
        </authorList>
    </citation>
    <scope>NUCLEOTIDE SEQUENCE [LARGE SCALE GENOMIC DNA]</scope>
</reference>
<accession>E9H4S2</accession>
<keyword evidence="8" id="KW-1185">Reference proteome</keyword>
<evidence type="ECO:0000256" key="4">
    <source>
        <dbReference type="ARBA" id="ARBA00039237"/>
    </source>
</evidence>
<gene>
    <name evidence="7" type="ORF">DAPPUDRAFT_109971</name>
</gene>
<dbReference type="AlphaFoldDB" id="E9H4S2"/>
<dbReference type="KEGG" id="dpx:DAPPUDRAFT_109971"/>
<dbReference type="Gene3D" id="1.25.40.20">
    <property type="entry name" value="Ankyrin repeat-containing domain"/>
    <property type="match status" value="2"/>
</dbReference>
<keyword evidence="2 5" id="KW-0040">ANK repeat</keyword>
<dbReference type="PRINTS" id="PR01415">
    <property type="entry name" value="ANKYRIN"/>
</dbReference>
<feature type="compositionally biased region" description="Acidic residues" evidence="6">
    <location>
        <begin position="472"/>
        <end position="485"/>
    </location>
</feature>